<evidence type="ECO:0000256" key="15">
    <source>
        <dbReference type="PIRSR" id="PIRSR600829-1"/>
    </source>
</evidence>
<keyword evidence="3" id="KW-1003">Cell membrane</keyword>
<accession>A0A6A7KCZ3</accession>
<keyword evidence="10 19" id="KW-1133">Transmembrane helix</keyword>
<dbReference type="EMBL" id="WHNX01000036">
    <property type="protein sequence ID" value="MPW27037.1"/>
    <property type="molecule type" value="Genomic_DNA"/>
</dbReference>
<feature type="transmembrane region" description="Helical" evidence="19">
    <location>
        <begin position="27"/>
        <end position="44"/>
    </location>
</feature>
<feature type="binding site" evidence="16">
    <location>
        <position position="63"/>
    </location>
    <ligand>
        <name>substrate</name>
    </ligand>
</feature>
<protein>
    <submittedName>
        <fullName evidence="20">Diacylglycerol kinase family protein</fullName>
    </submittedName>
</protein>
<sequence length="115" mass="13049">MKKLVDSFKFAFQGILYSFNTQRNIRIHFFIAIIVLILGIYVRLSHIEWILLLLTISIVVTSEMINTSIEKTIDLVTEEYKILAKIGKDVAAGAVLISSILSVIIGVLIFYNKIF</sequence>
<evidence type="ECO:0000256" key="3">
    <source>
        <dbReference type="ARBA" id="ARBA00022475"/>
    </source>
</evidence>
<dbReference type="InterPro" id="IPR036945">
    <property type="entry name" value="DAGK_sf"/>
</dbReference>
<dbReference type="InterPro" id="IPR033717">
    <property type="entry name" value="UDPK"/>
</dbReference>
<keyword evidence="21" id="KW-1185">Reference proteome</keyword>
<evidence type="ECO:0000256" key="9">
    <source>
        <dbReference type="ARBA" id="ARBA00022840"/>
    </source>
</evidence>
<feature type="transmembrane region" description="Helical" evidence="19">
    <location>
        <begin position="50"/>
        <end position="69"/>
    </location>
</feature>
<gene>
    <name evidence="20" type="ORF">GC105_14730</name>
</gene>
<comment type="caution">
    <text evidence="20">The sequence shown here is derived from an EMBL/GenBank/DDBJ whole genome shotgun (WGS) entry which is preliminary data.</text>
</comment>
<reference evidence="20 21" key="1">
    <citation type="submission" date="2019-10" db="EMBL/GenBank/DDBJ databases">
        <title>Alkalibaculum tamaniensis sp.nov., a new alkaliphilic acetogen, isolated on methoxylated aromatics from a mud volcano.</title>
        <authorList>
            <person name="Khomyakova M.A."/>
            <person name="Merkel A.Y."/>
            <person name="Bonch-Osmolovskaya E.A."/>
            <person name="Slobodkin A.I."/>
        </authorList>
    </citation>
    <scope>NUCLEOTIDE SEQUENCE [LARGE SCALE GENOMIC DNA]</scope>
    <source>
        <strain evidence="20 21">M08DMB</strain>
    </source>
</reference>
<name>A0A6A7KCZ3_9FIRM</name>
<evidence type="ECO:0000256" key="2">
    <source>
        <dbReference type="ARBA" id="ARBA00005967"/>
    </source>
</evidence>
<feature type="binding site" evidence="18">
    <location>
        <position position="70"/>
    </location>
    <ligand>
        <name>a divalent metal cation</name>
        <dbReference type="ChEBI" id="CHEBI:60240"/>
    </ligand>
</feature>
<dbReference type="PANTHER" id="PTHR34299">
    <property type="entry name" value="DIACYLGLYCEROL KINASE"/>
    <property type="match status" value="1"/>
</dbReference>
<dbReference type="Pfam" id="PF01219">
    <property type="entry name" value="DAGK_prokar"/>
    <property type="match status" value="1"/>
</dbReference>
<dbReference type="GO" id="GO:0008654">
    <property type="term" value="P:phospholipid biosynthetic process"/>
    <property type="evidence" value="ECO:0007669"/>
    <property type="project" value="UniProtKB-KW"/>
</dbReference>
<evidence type="ECO:0000256" key="7">
    <source>
        <dbReference type="ARBA" id="ARBA00022741"/>
    </source>
</evidence>
<comment type="similarity">
    <text evidence="2">Belongs to the bacterial diacylglycerol kinase family.</text>
</comment>
<comment type="cofactor">
    <cofactor evidence="18">
        <name>Mg(2+)</name>
        <dbReference type="ChEBI" id="CHEBI:18420"/>
    </cofactor>
    <text evidence="18">Mn(2+), Zn(2+), Cd(2+) and Co(2+) support activity to lesser extents.</text>
</comment>
<keyword evidence="11" id="KW-0443">Lipid metabolism</keyword>
<proteinExistence type="inferred from homology"/>
<evidence type="ECO:0000313" key="21">
    <source>
        <dbReference type="Proteomes" id="UP000440004"/>
    </source>
</evidence>
<evidence type="ECO:0000256" key="6">
    <source>
        <dbReference type="ARBA" id="ARBA00022692"/>
    </source>
</evidence>
<feature type="binding site" evidence="17">
    <location>
        <begin position="88"/>
        <end position="89"/>
    </location>
    <ligand>
        <name>ATP</name>
        <dbReference type="ChEBI" id="CHEBI:30616"/>
    </ligand>
</feature>
<dbReference type="RefSeq" id="WP_152806370.1">
    <property type="nucleotide sequence ID" value="NZ_WHNX01000036.1"/>
</dbReference>
<keyword evidence="13" id="KW-0594">Phospholipid biosynthesis</keyword>
<evidence type="ECO:0000256" key="1">
    <source>
        <dbReference type="ARBA" id="ARBA00004651"/>
    </source>
</evidence>
<dbReference type="GO" id="GO:0016301">
    <property type="term" value="F:kinase activity"/>
    <property type="evidence" value="ECO:0007669"/>
    <property type="project" value="UniProtKB-KW"/>
</dbReference>
<dbReference type="Gene3D" id="1.10.287.3610">
    <property type="match status" value="1"/>
</dbReference>
<dbReference type="GO" id="GO:0005886">
    <property type="term" value="C:plasma membrane"/>
    <property type="evidence" value="ECO:0007669"/>
    <property type="project" value="UniProtKB-SubCell"/>
</dbReference>
<feature type="active site" description="Proton acceptor" evidence="15">
    <location>
        <position position="63"/>
    </location>
</feature>
<organism evidence="20 21">
    <name type="scientific">Alkalibaculum sporogenes</name>
    <dbReference type="NCBI Taxonomy" id="2655001"/>
    <lineage>
        <taxon>Bacteria</taxon>
        <taxon>Bacillati</taxon>
        <taxon>Bacillota</taxon>
        <taxon>Clostridia</taxon>
        <taxon>Eubacteriales</taxon>
        <taxon>Eubacteriaceae</taxon>
        <taxon>Alkalibaculum</taxon>
    </lineage>
</organism>
<feature type="transmembrane region" description="Helical" evidence="19">
    <location>
        <begin position="90"/>
        <end position="111"/>
    </location>
</feature>
<dbReference type="GO" id="GO:0005524">
    <property type="term" value="F:ATP binding"/>
    <property type="evidence" value="ECO:0007669"/>
    <property type="project" value="UniProtKB-KW"/>
</dbReference>
<keyword evidence="14" id="KW-1208">Phospholipid metabolism</keyword>
<dbReference type="CDD" id="cd14265">
    <property type="entry name" value="UDPK_IM_like"/>
    <property type="match status" value="1"/>
</dbReference>
<keyword evidence="9 17" id="KW-0067">ATP-binding</keyword>
<keyword evidence="18" id="KW-0460">Magnesium</keyword>
<keyword evidence="8 20" id="KW-0418">Kinase</keyword>
<evidence type="ECO:0000256" key="14">
    <source>
        <dbReference type="ARBA" id="ARBA00023264"/>
    </source>
</evidence>
<evidence type="ECO:0000256" key="4">
    <source>
        <dbReference type="ARBA" id="ARBA00022516"/>
    </source>
</evidence>
<keyword evidence="4" id="KW-0444">Lipid biosynthesis</keyword>
<keyword evidence="5" id="KW-0808">Transferase</keyword>
<dbReference type="AlphaFoldDB" id="A0A6A7KCZ3"/>
<feature type="binding site" evidence="17">
    <location>
        <position position="70"/>
    </location>
    <ligand>
        <name>ATP</name>
        <dbReference type="ChEBI" id="CHEBI:30616"/>
    </ligand>
</feature>
<evidence type="ECO:0000256" key="11">
    <source>
        <dbReference type="ARBA" id="ARBA00023098"/>
    </source>
</evidence>
<evidence type="ECO:0000256" key="18">
    <source>
        <dbReference type="PIRSR" id="PIRSR600829-4"/>
    </source>
</evidence>
<dbReference type="GO" id="GO:0046872">
    <property type="term" value="F:metal ion binding"/>
    <property type="evidence" value="ECO:0007669"/>
    <property type="project" value="UniProtKB-KW"/>
</dbReference>
<evidence type="ECO:0000256" key="13">
    <source>
        <dbReference type="ARBA" id="ARBA00023209"/>
    </source>
</evidence>
<evidence type="ECO:0000256" key="12">
    <source>
        <dbReference type="ARBA" id="ARBA00023136"/>
    </source>
</evidence>
<evidence type="ECO:0000256" key="10">
    <source>
        <dbReference type="ARBA" id="ARBA00022989"/>
    </source>
</evidence>
<evidence type="ECO:0000256" key="17">
    <source>
        <dbReference type="PIRSR" id="PIRSR600829-3"/>
    </source>
</evidence>
<keyword evidence="7 17" id="KW-0547">Nucleotide-binding</keyword>
<keyword evidence="12 19" id="KW-0472">Membrane</keyword>
<dbReference type="PANTHER" id="PTHR34299:SF1">
    <property type="entry name" value="DIACYLGLYCEROL KINASE"/>
    <property type="match status" value="1"/>
</dbReference>
<dbReference type="Proteomes" id="UP000440004">
    <property type="component" value="Unassembled WGS sequence"/>
</dbReference>
<comment type="subcellular location">
    <subcellularLocation>
        <location evidence="1">Cell membrane</location>
        <topology evidence="1">Multi-pass membrane protein</topology>
    </subcellularLocation>
</comment>
<evidence type="ECO:0000313" key="20">
    <source>
        <dbReference type="EMBL" id="MPW27037.1"/>
    </source>
</evidence>
<evidence type="ECO:0000256" key="8">
    <source>
        <dbReference type="ARBA" id="ARBA00022777"/>
    </source>
</evidence>
<keyword evidence="6 19" id="KW-0812">Transmembrane</keyword>
<keyword evidence="18" id="KW-0479">Metal-binding</keyword>
<evidence type="ECO:0000256" key="16">
    <source>
        <dbReference type="PIRSR" id="PIRSR600829-2"/>
    </source>
</evidence>
<dbReference type="InterPro" id="IPR000829">
    <property type="entry name" value="DAGK"/>
</dbReference>
<evidence type="ECO:0000256" key="19">
    <source>
        <dbReference type="SAM" id="Phobius"/>
    </source>
</evidence>
<evidence type="ECO:0000256" key="5">
    <source>
        <dbReference type="ARBA" id="ARBA00022679"/>
    </source>
</evidence>